<dbReference type="EMBL" id="ML208374">
    <property type="protein sequence ID" value="TFK67503.1"/>
    <property type="molecule type" value="Genomic_DNA"/>
</dbReference>
<gene>
    <name evidence="1" type="ORF">BDN72DRAFT_913924</name>
</gene>
<proteinExistence type="predicted"/>
<accession>A0ACD3ANK8</accession>
<protein>
    <submittedName>
        <fullName evidence="1">Uncharacterized protein</fullName>
    </submittedName>
</protein>
<sequence length="986" mass="111059">MPPPKGLRSQAATDREAGRRGELPPAVPVDPTDPDYVLSLSDLDNDGDKITRVSGPSSNLRKVEILTNREAIKRQQRRENSDILPNAEQSKPRGSSKSTLRRNEKGLTKKAAKAKKELDAPLQQSVLTGLFALCPNPSSVTAATTSDNTPNRGDAMELTVAGSEIGNSDGGMDVDIPTDRDIGMMTGSECGPSDFEFEHDQEVSIPIDDLDDFEPDAGTGCEGLGGLDNIERPTSGDDSALVSEVETHVESPPSIASAPDAARQDDSKNDPKFFFTTVEQNIKHLRKELNKKKTPSDCQDVANQLVELTKIEQYNQRRYELHQERTRLKLSLTVQQKSLHHKIKQRIAKIRPANDASMEVAKRFNRGPWFARLVRSSTNTLFTTGKLSKNKQGQGAHHESLLGDPRIHDALQKWVKGMVPPEKGGFIGNQMFPSTMRRYVNSFLLPELEIDQTISESTAVRWLKKLGFSLCRVQKGIYVDGHERKDVVKSRQSFVNYLYTQVLPFCYEYILPDEDSEDQVLVEIPPTLLDGTKIHYPIFHDETCIHANDQSGYVWMRKGEQPLRSKGRGRVIHISDFIIEHSGRLALSPDEIKAQMKLPEFPVASSDADHSSTTKGKRKAKKRKVAPTEEEKRVERSLAEHEKNWAASEELKGYRLKGFDTRRIIYPGANYDAWWDMPQLLAQTKDAIDIFETKYPDGVAVFIFDCSSAHEAYASDALLAHKMNRNPSGQQPIMHDTYNPATGQVQSMVFSANYKGIDKDGNSLAGRPKGMEQVLRERRLLEPLQKKHKKFHGVCAYCKKSQAARDAVQKEAREKQDEVEGSGLPSLNTRGISQHDIDDNDPNRSADCCMQRVLSLQEDFLQEKPLLQVLIERAGHKCLFLPKFHCEFNPIELVWAQVKRYFRERADGTFPTAQRLAREALDNVSTDNVRRCFRHCWRYMEAYRLDLNIRQAAYAVKEYKSHRRIPASAVKDAGIRALADSSKDQG</sequence>
<keyword evidence="2" id="KW-1185">Reference proteome</keyword>
<evidence type="ECO:0000313" key="1">
    <source>
        <dbReference type="EMBL" id="TFK67503.1"/>
    </source>
</evidence>
<evidence type="ECO:0000313" key="2">
    <source>
        <dbReference type="Proteomes" id="UP000308600"/>
    </source>
</evidence>
<organism evidence="1 2">
    <name type="scientific">Pluteus cervinus</name>
    <dbReference type="NCBI Taxonomy" id="181527"/>
    <lineage>
        <taxon>Eukaryota</taxon>
        <taxon>Fungi</taxon>
        <taxon>Dikarya</taxon>
        <taxon>Basidiomycota</taxon>
        <taxon>Agaricomycotina</taxon>
        <taxon>Agaricomycetes</taxon>
        <taxon>Agaricomycetidae</taxon>
        <taxon>Agaricales</taxon>
        <taxon>Pluteineae</taxon>
        <taxon>Pluteaceae</taxon>
        <taxon>Pluteus</taxon>
    </lineage>
</organism>
<name>A0ACD3ANK8_9AGAR</name>
<dbReference type="Proteomes" id="UP000308600">
    <property type="component" value="Unassembled WGS sequence"/>
</dbReference>
<reference evidence="1 2" key="1">
    <citation type="journal article" date="2019" name="Nat. Ecol. Evol.">
        <title>Megaphylogeny resolves global patterns of mushroom evolution.</title>
        <authorList>
            <person name="Varga T."/>
            <person name="Krizsan K."/>
            <person name="Foldi C."/>
            <person name="Dima B."/>
            <person name="Sanchez-Garcia M."/>
            <person name="Sanchez-Ramirez S."/>
            <person name="Szollosi G.J."/>
            <person name="Szarkandi J.G."/>
            <person name="Papp V."/>
            <person name="Albert L."/>
            <person name="Andreopoulos W."/>
            <person name="Angelini C."/>
            <person name="Antonin V."/>
            <person name="Barry K.W."/>
            <person name="Bougher N.L."/>
            <person name="Buchanan P."/>
            <person name="Buyck B."/>
            <person name="Bense V."/>
            <person name="Catcheside P."/>
            <person name="Chovatia M."/>
            <person name="Cooper J."/>
            <person name="Damon W."/>
            <person name="Desjardin D."/>
            <person name="Finy P."/>
            <person name="Geml J."/>
            <person name="Haridas S."/>
            <person name="Hughes K."/>
            <person name="Justo A."/>
            <person name="Karasinski D."/>
            <person name="Kautmanova I."/>
            <person name="Kiss B."/>
            <person name="Kocsube S."/>
            <person name="Kotiranta H."/>
            <person name="LaButti K.M."/>
            <person name="Lechner B.E."/>
            <person name="Liimatainen K."/>
            <person name="Lipzen A."/>
            <person name="Lukacs Z."/>
            <person name="Mihaltcheva S."/>
            <person name="Morgado L.N."/>
            <person name="Niskanen T."/>
            <person name="Noordeloos M.E."/>
            <person name="Ohm R.A."/>
            <person name="Ortiz-Santana B."/>
            <person name="Ovrebo C."/>
            <person name="Racz N."/>
            <person name="Riley R."/>
            <person name="Savchenko A."/>
            <person name="Shiryaev A."/>
            <person name="Soop K."/>
            <person name="Spirin V."/>
            <person name="Szebenyi C."/>
            <person name="Tomsovsky M."/>
            <person name="Tulloss R.E."/>
            <person name="Uehling J."/>
            <person name="Grigoriev I.V."/>
            <person name="Vagvolgyi C."/>
            <person name="Papp T."/>
            <person name="Martin F.M."/>
            <person name="Miettinen O."/>
            <person name="Hibbett D.S."/>
            <person name="Nagy L.G."/>
        </authorList>
    </citation>
    <scope>NUCLEOTIDE SEQUENCE [LARGE SCALE GENOMIC DNA]</scope>
    <source>
        <strain evidence="1 2">NL-1719</strain>
    </source>
</reference>